<reference evidence="1 2" key="1">
    <citation type="journal article" date="2024" name="Ann. Entomol. Soc. Am.">
        <title>Genomic analyses of the southern and eastern yellowjacket wasps (Hymenoptera: Vespidae) reveal evolutionary signatures of social life.</title>
        <authorList>
            <person name="Catto M.A."/>
            <person name="Caine P.B."/>
            <person name="Orr S.E."/>
            <person name="Hunt B.G."/>
            <person name="Goodisman M.A.D."/>
        </authorList>
    </citation>
    <scope>NUCLEOTIDE SEQUENCE [LARGE SCALE GENOMIC DNA]</scope>
    <source>
        <strain evidence="1">232</strain>
        <tissue evidence="1">Head and thorax</tissue>
    </source>
</reference>
<keyword evidence="2" id="KW-1185">Reference proteome</keyword>
<organism evidence="1 2">
    <name type="scientific">Vespula maculifrons</name>
    <name type="common">Eastern yellow jacket</name>
    <name type="synonym">Wasp</name>
    <dbReference type="NCBI Taxonomy" id="7453"/>
    <lineage>
        <taxon>Eukaryota</taxon>
        <taxon>Metazoa</taxon>
        <taxon>Ecdysozoa</taxon>
        <taxon>Arthropoda</taxon>
        <taxon>Hexapoda</taxon>
        <taxon>Insecta</taxon>
        <taxon>Pterygota</taxon>
        <taxon>Neoptera</taxon>
        <taxon>Endopterygota</taxon>
        <taxon>Hymenoptera</taxon>
        <taxon>Apocrita</taxon>
        <taxon>Aculeata</taxon>
        <taxon>Vespoidea</taxon>
        <taxon>Vespidae</taxon>
        <taxon>Vespinae</taxon>
        <taxon>Vespula</taxon>
    </lineage>
</organism>
<accession>A0ABD2CKH9</accession>
<dbReference type="AlphaFoldDB" id="A0ABD2CKH9"/>
<name>A0ABD2CKH9_VESMC</name>
<dbReference type="Proteomes" id="UP001607303">
    <property type="component" value="Unassembled WGS sequence"/>
</dbReference>
<proteinExistence type="predicted"/>
<gene>
    <name evidence="1" type="ORF">V1477_006159</name>
</gene>
<comment type="caution">
    <text evidence="1">The sequence shown here is derived from an EMBL/GenBank/DDBJ whole genome shotgun (WGS) entry which is preliminary data.</text>
</comment>
<dbReference type="EMBL" id="JAYRBN010000042">
    <property type="protein sequence ID" value="KAL2745595.1"/>
    <property type="molecule type" value="Genomic_DNA"/>
</dbReference>
<evidence type="ECO:0000313" key="1">
    <source>
        <dbReference type="EMBL" id="KAL2745595.1"/>
    </source>
</evidence>
<sequence>MEVSIYKVTNLLSYQRLTNKADKFKKDDEHNLPLAFKLLSKRTTLVGTIYGNKRELPKICKTKKNIMIRFSSLFYRSNGIILTIYKNKPKKQIFKYKSVGIEKSNKGLHEMVESYNETKFGVDITDQMAKNIESNQDQEDIILNVWILYKETTTEKISRKNFMFQLVDELATENVIENIKPEMES</sequence>
<evidence type="ECO:0000313" key="2">
    <source>
        <dbReference type="Proteomes" id="UP001607303"/>
    </source>
</evidence>
<protein>
    <submittedName>
        <fullName evidence="1">PiggyBac transposable element-derived protein 4-like</fullName>
    </submittedName>
</protein>